<keyword evidence="5" id="KW-1185">Reference proteome</keyword>
<evidence type="ECO:0000313" key="5">
    <source>
        <dbReference type="Proteomes" id="UP000694920"/>
    </source>
</evidence>
<feature type="compositionally biased region" description="Acidic residues" evidence="4">
    <location>
        <begin position="149"/>
        <end position="161"/>
    </location>
</feature>
<evidence type="ECO:0000313" key="7">
    <source>
        <dbReference type="RefSeq" id="XP_015586071.1"/>
    </source>
</evidence>
<dbReference type="GO" id="GO:0000981">
    <property type="term" value="F:DNA-binding transcription factor activity, RNA polymerase II-specific"/>
    <property type="evidence" value="ECO:0007669"/>
    <property type="project" value="TreeGrafter"/>
</dbReference>
<feature type="compositionally biased region" description="Basic and acidic residues" evidence="4">
    <location>
        <begin position="25"/>
        <end position="44"/>
    </location>
</feature>
<dbReference type="InterPro" id="IPR051651">
    <property type="entry name" value="DMTF1_DNA-bind_reg"/>
</dbReference>
<feature type="compositionally biased region" description="Basic residues" evidence="4">
    <location>
        <begin position="15"/>
        <end position="24"/>
    </location>
</feature>
<evidence type="ECO:0000313" key="6">
    <source>
        <dbReference type="RefSeq" id="XP_015586070.1"/>
    </source>
</evidence>
<dbReference type="RefSeq" id="XP_015586071.1">
    <property type="nucleotide sequence ID" value="XM_015730585.2"/>
</dbReference>
<dbReference type="RefSeq" id="XP_015586070.1">
    <property type="nucleotide sequence ID" value="XM_015730584.2"/>
</dbReference>
<keyword evidence="3" id="KW-0539">Nucleus</keyword>
<sequence>MEVKNSDIESLKSDKHIKRKKFKRLKAETDMKESEHVNRPEKVSNKKRTMQTLKIEYEHTKNDSKKERIKKCNKSDTDSDSKESKNLYDLDIGNNVNKETEGIQIKTETSEDNLLKSDCMEKTMHGPHKSVKSSKSSLYVPSWMKSDSDISDSENSDSENSDSEKVNISSYPSSKPIHKKYRQSIEVMEETEIPTCDVQEDIKTLLEIKKFQERIPRELLQYLRRIKVNLRHKVPIQHTIESKTGSHTPTPEENERFESIIPITKGSFTPAEDKIIVENWEAFCKAHNWNPKNVQPFLYFKQYGKFCMPSVKERRKFVQFLADGLPSRTLYSVYHRFRNLYEPHKQSRYNSNEDSYILSLFKENTTLNQARKFADLGKILNRTRASVYRRYRLLKRKQEMDNNLSIT</sequence>
<dbReference type="AlphaFoldDB" id="A0AAJ7FD92"/>
<comment type="subcellular location">
    <subcellularLocation>
        <location evidence="1">Nucleus</location>
    </subcellularLocation>
</comment>
<reference evidence="6 7" key="1">
    <citation type="submission" date="2025-04" db="UniProtKB">
        <authorList>
            <consortium name="RefSeq"/>
        </authorList>
    </citation>
    <scope>IDENTIFICATION</scope>
</reference>
<evidence type="ECO:0000256" key="1">
    <source>
        <dbReference type="ARBA" id="ARBA00004123"/>
    </source>
</evidence>
<proteinExistence type="predicted"/>
<dbReference type="GO" id="GO:0000978">
    <property type="term" value="F:RNA polymerase II cis-regulatory region sequence-specific DNA binding"/>
    <property type="evidence" value="ECO:0007669"/>
    <property type="project" value="TreeGrafter"/>
</dbReference>
<evidence type="ECO:0000256" key="3">
    <source>
        <dbReference type="ARBA" id="ARBA00023242"/>
    </source>
</evidence>
<evidence type="ECO:0000256" key="4">
    <source>
        <dbReference type="SAM" id="MobiDB-lite"/>
    </source>
</evidence>
<name>A0AAJ7FD92_CEPCN</name>
<dbReference type="PANTHER" id="PTHR46380">
    <property type="entry name" value="CYCLIN-D-BINDING MYB-LIKE TRANSCRIPTION FACTOR 1"/>
    <property type="match status" value="1"/>
</dbReference>
<feature type="compositionally biased region" description="Basic and acidic residues" evidence="4">
    <location>
        <begin position="55"/>
        <end position="66"/>
    </location>
</feature>
<dbReference type="GeneID" id="107263407"/>
<accession>A0AAJ7FD92</accession>
<dbReference type="SUPFAM" id="SSF46689">
    <property type="entry name" value="Homeodomain-like"/>
    <property type="match status" value="1"/>
</dbReference>
<evidence type="ECO:0000256" key="2">
    <source>
        <dbReference type="ARBA" id="ARBA00023125"/>
    </source>
</evidence>
<gene>
    <name evidence="6 7" type="primary">LOC107263407</name>
</gene>
<feature type="region of interest" description="Disordered" evidence="4">
    <location>
        <begin position="1"/>
        <end position="109"/>
    </location>
</feature>
<feature type="compositionally biased region" description="Basic and acidic residues" evidence="4">
    <location>
        <begin position="73"/>
        <end position="88"/>
    </location>
</feature>
<dbReference type="KEGG" id="ccin:107263407"/>
<organism evidence="5 7">
    <name type="scientific">Cephus cinctus</name>
    <name type="common">Wheat stem sawfly</name>
    <dbReference type="NCBI Taxonomy" id="211228"/>
    <lineage>
        <taxon>Eukaryota</taxon>
        <taxon>Metazoa</taxon>
        <taxon>Ecdysozoa</taxon>
        <taxon>Arthropoda</taxon>
        <taxon>Hexapoda</taxon>
        <taxon>Insecta</taxon>
        <taxon>Pterygota</taxon>
        <taxon>Neoptera</taxon>
        <taxon>Endopterygota</taxon>
        <taxon>Hymenoptera</taxon>
        <taxon>Cephoidea</taxon>
        <taxon>Cephidae</taxon>
        <taxon>Cephus</taxon>
    </lineage>
</organism>
<dbReference type="InterPro" id="IPR009057">
    <property type="entry name" value="Homeodomain-like_sf"/>
</dbReference>
<dbReference type="PANTHER" id="PTHR46380:SF2">
    <property type="entry name" value="CYCLIN-D-BINDING MYB-LIKE TRANSCRIPTION FACTOR 1"/>
    <property type="match status" value="1"/>
</dbReference>
<dbReference type="GO" id="GO:0005634">
    <property type="term" value="C:nucleus"/>
    <property type="evidence" value="ECO:0007669"/>
    <property type="project" value="UniProtKB-SubCell"/>
</dbReference>
<dbReference type="Proteomes" id="UP000694920">
    <property type="component" value="Unplaced"/>
</dbReference>
<feature type="region of interest" description="Disordered" evidence="4">
    <location>
        <begin position="144"/>
        <end position="175"/>
    </location>
</feature>
<feature type="compositionally biased region" description="Basic and acidic residues" evidence="4">
    <location>
        <begin position="1"/>
        <end position="14"/>
    </location>
</feature>
<keyword evidence="2" id="KW-0238">DNA-binding</keyword>
<protein>
    <submittedName>
        <fullName evidence="6 7">Uncharacterized protein LOC107263407</fullName>
    </submittedName>
</protein>